<dbReference type="PANTHER" id="PTHR24322:SF736">
    <property type="entry name" value="RETINOL DEHYDROGENASE 10"/>
    <property type="match status" value="1"/>
</dbReference>
<dbReference type="PRINTS" id="PR00080">
    <property type="entry name" value="SDRFAMILY"/>
</dbReference>
<protein>
    <recommendedName>
        <fullName evidence="10">Short-chain dehydrogenase/reductase 3</fullName>
    </recommendedName>
    <alternativeName>
        <fullName evidence="11">Retinal short-chain dehydrogenase/reductase 1</fullName>
    </alternativeName>
</protein>
<evidence type="ECO:0000256" key="5">
    <source>
        <dbReference type="ARBA" id="ARBA00022989"/>
    </source>
</evidence>
<dbReference type="InterPro" id="IPR002347">
    <property type="entry name" value="SDR_fam"/>
</dbReference>
<keyword evidence="7" id="KW-0443">Lipid metabolism</keyword>
<reference evidence="14" key="1">
    <citation type="journal article" date="2013" name="Nat. Genet.">
        <title>The wheat powdery mildew genome shows the unique evolution of an obligate biotroph.</title>
        <authorList>
            <person name="Wicker T."/>
            <person name="Oberhaensli S."/>
            <person name="Parlange F."/>
            <person name="Buchmann J.P."/>
            <person name="Shatalina M."/>
            <person name="Roffler S."/>
            <person name="Ben-David R."/>
            <person name="Dolezel J."/>
            <person name="Simkova H."/>
            <person name="Schulze-Lefert P."/>
            <person name="Spanu P.D."/>
            <person name="Bruggmann R."/>
            <person name="Amselem J."/>
            <person name="Quesneville H."/>
            <person name="Ver Loren van Themaat E."/>
            <person name="Paape T."/>
            <person name="Shimizu K.K."/>
            <person name="Keller B."/>
        </authorList>
    </citation>
    <scope>NUCLEOTIDE SEQUENCE [LARGE SCALE GENOMIC DNA]</scope>
    <source>
        <strain evidence="14">96224</strain>
    </source>
</reference>
<dbReference type="CDD" id="cd05339">
    <property type="entry name" value="17beta-HSDXI-like_SDR_c"/>
    <property type="match status" value="1"/>
</dbReference>
<dbReference type="Proteomes" id="UP000053110">
    <property type="component" value="Unassembled WGS sequence"/>
</dbReference>
<evidence type="ECO:0000256" key="7">
    <source>
        <dbReference type="ARBA" id="ARBA00023098"/>
    </source>
</evidence>
<evidence type="ECO:0000256" key="1">
    <source>
        <dbReference type="ARBA" id="ARBA00004141"/>
    </source>
</evidence>
<evidence type="ECO:0000313" key="14">
    <source>
        <dbReference type="Proteomes" id="UP000053110"/>
    </source>
</evidence>
<dbReference type="Gene3D" id="3.40.50.720">
    <property type="entry name" value="NAD(P)-binding Rossmann-like Domain"/>
    <property type="match status" value="1"/>
</dbReference>
<comment type="function">
    <text evidence="9">Catalyzes the reduction of all-trans-retinal to all-trans-retinol in the presence of NADPH.</text>
</comment>
<gene>
    <name evidence="13" type="ORF">BGT96224_1200</name>
</gene>
<evidence type="ECO:0000256" key="10">
    <source>
        <dbReference type="ARBA" id="ARBA00068717"/>
    </source>
</evidence>
<dbReference type="InterPro" id="IPR036291">
    <property type="entry name" value="NAD(P)-bd_dom_sf"/>
</dbReference>
<sequence length="342" mass="37463">MAPITVGDVRITGPALAACLYFPKQLEHLLSPRSKAWITSPLVVRTLAALIGLDLLRKTSNMLSQRVSNNGKCVKFVPSKELVLITGGCSGIGLLMAKEFAKRGAKVVIVDLNPPQETLPENIHFYQSDVTSVSAVGATASLIRKEHGDPTVLVNNAGVGTLQSILDGDEKSVRNTFDVNTISHFWTTREFVPAMVKKNHGHIVTIASMASYVVHALNVDYCCSKASALSFHEGLSSELRNIYNAPNVRTTVVNPSWIRTPLIERLINSKQWRTPVMEPDYVVNIIVDQVMAGKGGQIVLPPKLNYGTTIRGWPLWMQTGLRNLIGTELKKVRDSLEVISNS</sequence>
<dbReference type="SUPFAM" id="SSF51735">
    <property type="entry name" value="NAD(P)-binding Rossmann-fold domains"/>
    <property type="match status" value="1"/>
</dbReference>
<dbReference type="Pfam" id="PF00106">
    <property type="entry name" value="adh_short"/>
    <property type="match status" value="1"/>
</dbReference>
<comment type="similarity">
    <text evidence="2 12">Belongs to the short-chain dehydrogenases/reductases (SDR) family.</text>
</comment>
<keyword evidence="4" id="KW-0521">NADP</keyword>
<evidence type="ECO:0000256" key="4">
    <source>
        <dbReference type="ARBA" id="ARBA00022857"/>
    </source>
</evidence>
<dbReference type="OrthoDB" id="10253736at2759"/>
<dbReference type="GO" id="GO:0016020">
    <property type="term" value="C:membrane"/>
    <property type="evidence" value="ECO:0007669"/>
    <property type="project" value="UniProtKB-SubCell"/>
</dbReference>
<comment type="subcellular location">
    <subcellularLocation>
        <location evidence="1">Membrane</location>
        <topology evidence="1">Multi-pass membrane protein</topology>
    </subcellularLocation>
</comment>
<dbReference type="PRINTS" id="PR00081">
    <property type="entry name" value="GDHRDH"/>
</dbReference>
<evidence type="ECO:0000313" key="13">
    <source>
        <dbReference type="EMBL" id="EPQ64361.1"/>
    </source>
</evidence>
<evidence type="ECO:0000256" key="8">
    <source>
        <dbReference type="ARBA" id="ARBA00023136"/>
    </source>
</evidence>
<organism evidence="13 14">
    <name type="scientific">Blumeria graminis f. sp. tritici 96224</name>
    <dbReference type="NCBI Taxonomy" id="1268274"/>
    <lineage>
        <taxon>Eukaryota</taxon>
        <taxon>Fungi</taxon>
        <taxon>Dikarya</taxon>
        <taxon>Ascomycota</taxon>
        <taxon>Pezizomycotina</taxon>
        <taxon>Leotiomycetes</taxon>
        <taxon>Erysiphales</taxon>
        <taxon>Erysiphaceae</taxon>
        <taxon>Blumeria</taxon>
    </lineage>
</organism>
<dbReference type="GO" id="GO:0052650">
    <property type="term" value="F:all-trans-retinol dehydrogenase (NADP+) activity"/>
    <property type="evidence" value="ECO:0007669"/>
    <property type="project" value="UniProtKB-ARBA"/>
</dbReference>
<accession>A0A656KJ95</accession>
<dbReference type="InterPro" id="IPR020904">
    <property type="entry name" value="Sc_DH/Rdtase_CS"/>
</dbReference>
<evidence type="ECO:0000256" key="3">
    <source>
        <dbReference type="ARBA" id="ARBA00022692"/>
    </source>
</evidence>
<evidence type="ECO:0000256" key="9">
    <source>
        <dbReference type="ARBA" id="ARBA00059620"/>
    </source>
</evidence>
<dbReference type="AlphaFoldDB" id="A0A656KJ95"/>
<evidence type="ECO:0000256" key="6">
    <source>
        <dbReference type="ARBA" id="ARBA00023002"/>
    </source>
</evidence>
<dbReference type="PROSITE" id="PS00061">
    <property type="entry name" value="ADH_SHORT"/>
    <property type="match status" value="1"/>
</dbReference>
<evidence type="ECO:0000256" key="12">
    <source>
        <dbReference type="RuleBase" id="RU000363"/>
    </source>
</evidence>
<keyword evidence="6" id="KW-0560">Oxidoreductase</keyword>
<dbReference type="PANTHER" id="PTHR24322">
    <property type="entry name" value="PKSB"/>
    <property type="match status" value="1"/>
</dbReference>
<evidence type="ECO:0000256" key="11">
    <source>
        <dbReference type="ARBA" id="ARBA00082544"/>
    </source>
</evidence>
<dbReference type="EMBL" id="KE375068">
    <property type="protein sequence ID" value="EPQ64361.1"/>
    <property type="molecule type" value="Genomic_DNA"/>
</dbReference>
<dbReference type="FunFam" id="3.40.50.720:FF:000131">
    <property type="entry name" value="Short-chain dehydrogenase/reductase 3"/>
    <property type="match status" value="1"/>
</dbReference>
<name>A0A656KJ95_BLUGR</name>
<keyword evidence="5" id="KW-1133">Transmembrane helix</keyword>
<keyword evidence="8" id="KW-0472">Membrane</keyword>
<keyword evidence="3" id="KW-0812">Transmembrane</keyword>
<proteinExistence type="inferred from homology"/>
<evidence type="ECO:0000256" key="2">
    <source>
        <dbReference type="ARBA" id="ARBA00006484"/>
    </source>
</evidence>